<keyword evidence="2" id="KW-0812">Transmembrane</keyword>
<proteinExistence type="predicted"/>
<accession>A0A6J2QHJ4</accession>
<evidence type="ECO:0000256" key="2">
    <source>
        <dbReference type="SAM" id="Phobius"/>
    </source>
</evidence>
<dbReference type="Proteomes" id="UP000504630">
    <property type="component" value="Chromosome 10"/>
</dbReference>
<dbReference type="GeneID" id="115014593"/>
<feature type="chain" id="PRO_5026894822" evidence="3">
    <location>
        <begin position="22"/>
        <end position="125"/>
    </location>
</feature>
<feature type="signal peptide" evidence="3">
    <location>
        <begin position="1"/>
        <end position="21"/>
    </location>
</feature>
<evidence type="ECO:0000313" key="5">
    <source>
        <dbReference type="RefSeq" id="XP_029297444.1"/>
    </source>
</evidence>
<keyword evidence="2" id="KW-0472">Membrane</keyword>
<name>A0A6J2QHJ4_COTGO</name>
<sequence length="125" mass="14147">MEISLVLLCMMLVAGVTPVSAAAQPGIIESLLLATNQRPWLWGVYVFTVGLPAILFISFMWPDKRFGPPDQPYYYKKSDDSQPDDPEFSQQTETVDIKGTADRVGTRRRDTHGNQRKCDLDLKDR</sequence>
<feature type="compositionally biased region" description="Basic and acidic residues" evidence="1">
    <location>
        <begin position="95"/>
        <end position="125"/>
    </location>
</feature>
<keyword evidence="3" id="KW-0732">Signal</keyword>
<keyword evidence="2" id="KW-1133">Transmembrane helix</keyword>
<dbReference type="RefSeq" id="XP_029297444.1">
    <property type="nucleotide sequence ID" value="XM_029441584.1"/>
</dbReference>
<keyword evidence="4" id="KW-1185">Reference proteome</keyword>
<evidence type="ECO:0000313" key="4">
    <source>
        <dbReference type="Proteomes" id="UP000504630"/>
    </source>
</evidence>
<dbReference type="InParanoid" id="A0A6J2QHJ4"/>
<feature type="transmembrane region" description="Helical" evidence="2">
    <location>
        <begin position="40"/>
        <end position="61"/>
    </location>
</feature>
<organism evidence="4 5">
    <name type="scientific">Cottoperca gobio</name>
    <name type="common">Frogmouth</name>
    <name type="synonym">Aphritis gobio</name>
    <dbReference type="NCBI Taxonomy" id="56716"/>
    <lineage>
        <taxon>Eukaryota</taxon>
        <taxon>Metazoa</taxon>
        <taxon>Chordata</taxon>
        <taxon>Craniata</taxon>
        <taxon>Vertebrata</taxon>
        <taxon>Euteleostomi</taxon>
        <taxon>Actinopterygii</taxon>
        <taxon>Neopterygii</taxon>
        <taxon>Teleostei</taxon>
        <taxon>Neoteleostei</taxon>
        <taxon>Acanthomorphata</taxon>
        <taxon>Eupercaria</taxon>
        <taxon>Perciformes</taxon>
        <taxon>Notothenioidei</taxon>
        <taxon>Bovichtidae</taxon>
        <taxon>Cottoperca</taxon>
    </lineage>
</organism>
<dbReference type="KEGG" id="cgob:115014593"/>
<reference evidence="5" key="1">
    <citation type="submission" date="2025-08" db="UniProtKB">
        <authorList>
            <consortium name="RefSeq"/>
        </authorList>
    </citation>
    <scope>IDENTIFICATION</scope>
</reference>
<gene>
    <name evidence="5" type="primary">LOC115014593</name>
</gene>
<protein>
    <submittedName>
        <fullName evidence="5">Calnexin-like</fullName>
    </submittedName>
</protein>
<evidence type="ECO:0000256" key="1">
    <source>
        <dbReference type="SAM" id="MobiDB-lite"/>
    </source>
</evidence>
<evidence type="ECO:0000256" key="3">
    <source>
        <dbReference type="SAM" id="SignalP"/>
    </source>
</evidence>
<dbReference type="AlphaFoldDB" id="A0A6J2QHJ4"/>
<dbReference type="OrthoDB" id="1938156at2759"/>
<feature type="region of interest" description="Disordered" evidence="1">
    <location>
        <begin position="72"/>
        <end position="125"/>
    </location>
</feature>